<protein>
    <submittedName>
        <fullName evidence="1">Glutamate decarboxylase</fullName>
    </submittedName>
</protein>
<sequence>MWTVIYIASNEEQAERIQERLSAEGFMVDVRQAKAARKQYEILVPESEVEEVQEVLSSILHS</sequence>
<dbReference type="RefSeq" id="WP_077718842.1">
    <property type="nucleotide sequence ID" value="NZ_CP019699.1"/>
</dbReference>
<dbReference type="Proteomes" id="UP000188603">
    <property type="component" value="Chromosome"/>
</dbReference>
<dbReference type="KEGG" id="ntr:B0W44_03795"/>
<dbReference type="OrthoDB" id="1684603at2"/>
<accession>A0A1U9K4R3</accession>
<name>A0A1U9K4R3_9BACL</name>
<evidence type="ECO:0000313" key="1">
    <source>
        <dbReference type="EMBL" id="AQS55024.1"/>
    </source>
</evidence>
<dbReference type="STRING" id="1471761.B0W44_03795"/>
<dbReference type="EMBL" id="CP019699">
    <property type="protein sequence ID" value="AQS55024.1"/>
    <property type="molecule type" value="Genomic_DNA"/>
</dbReference>
<organism evidence="1 2">
    <name type="scientific">Novibacillus thermophilus</name>
    <dbReference type="NCBI Taxonomy" id="1471761"/>
    <lineage>
        <taxon>Bacteria</taxon>
        <taxon>Bacillati</taxon>
        <taxon>Bacillota</taxon>
        <taxon>Bacilli</taxon>
        <taxon>Bacillales</taxon>
        <taxon>Thermoactinomycetaceae</taxon>
        <taxon>Novibacillus</taxon>
    </lineage>
</organism>
<gene>
    <name evidence="1" type="ORF">B0W44_03795</name>
</gene>
<reference evidence="1 2" key="1">
    <citation type="journal article" date="2015" name="Int. J. Syst. Evol. Microbiol.">
        <title>Novibacillus thermophilus gen. nov., sp. nov., a Gram-staining-negative and moderately thermophilic member of the family Thermoactinomycetaceae.</title>
        <authorList>
            <person name="Yang G."/>
            <person name="Chen J."/>
            <person name="Zhou S."/>
        </authorList>
    </citation>
    <scope>NUCLEOTIDE SEQUENCE [LARGE SCALE GENOMIC DNA]</scope>
    <source>
        <strain evidence="1 2">SG-1</strain>
    </source>
</reference>
<evidence type="ECO:0000313" key="2">
    <source>
        <dbReference type="Proteomes" id="UP000188603"/>
    </source>
</evidence>
<keyword evidence="2" id="KW-1185">Reference proteome</keyword>
<dbReference type="AlphaFoldDB" id="A0A1U9K4R3"/>
<proteinExistence type="predicted"/>